<reference evidence="2 3" key="1">
    <citation type="journal article" date="2013" name="BMC Genomics">
        <title>The genome and transcriptome of the pine saprophyte Ophiostoma piceae, and a comparison with the bark beetle-associated pine pathogen Grosmannia clavigera.</title>
        <authorList>
            <person name="Haridas S."/>
            <person name="Wang Y."/>
            <person name="Lim L."/>
            <person name="Massoumi Alamouti S."/>
            <person name="Jackman S."/>
            <person name="Docking R."/>
            <person name="Robertson G."/>
            <person name="Birol I."/>
            <person name="Bohlmann J."/>
            <person name="Breuil C."/>
        </authorList>
    </citation>
    <scope>NUCLEOTIDE SEQUENCE [LARGE SCALE GENOMIC DNA]</scope>
    <source>
        <strain evidence="2 3">UAMH 11346</strain>
    </source>
</reference>
<dbReference type="Proteomes" id="UP000016923">
    <property type="component" value="Unassembled WGS sequence"/>
</dbReference>
<dbReference type="VEuPathDB" id="FungiDB:F503_02536"/>
<evidence type="ECO:0000313" key="3">
    <source>
        <dbReference type="Proteomes" id="UP000016923"/>
    </source>
</evidence>
<name>S3CJ14_OPHP1</name>
<keyword evidence="1" id="KW-0812">Transmembrane</keyword>
<organism evidence="2 3">
    <name type="scientific">Ophiostoma piceae (strain UAMH 11346)</name>
    <name type="common">Sap stain fungus</name>
    <dbReference type="NCBI Taxonomy" id="1262450"/>
    <lineage>
        <taxon>Eukaryota</taxon>
        <taxon>Fungi</taxon>
        <taxon>Dikarya</taxon>
        <taxon>Ascomycota</taxon>
        <taxon>Pezizomycotina</taxon>
        <taxon>Sordariomycetes</taxon>
        <taxon>Sordariomycetidae</taxon>
        <taxon>Ophiostomatales</taxon>
        <taxon>Ophiostomataceae</taxon>
        <taxon>Ophiostoma</taxon>
    </lineage>
</organism>
<dbReference type="OrthoDB" id="196103at2759"/>
<keyword evidence="1" id="KW-0472">Membrane</keyword>
<keyword evidence="3" id="KW-1185">Reference proteome</keyword>
<feature type="transmembrane region" description="Helical" evidence="1">
    <location>
        <begin position="31"/>
        <end position="51"/>
    </location>
</feature>
<keyword evidence="1" id="KW-1133">Transmembrane helix</keyword>
<dbReference type="AlphaFoldDB" id="S3CJ14"/>
<feature type="transmembrane region" description="Helical" evidence="1">
    <location>
        <begin position="58"/>
        <end position="77"/>
    </location>
</feature>
<dbReference type="HOGENOM" id="CLU_2197705_0_0_1"/>
<sequence length="108" mass="12662">MFIASNYFYTYLFKDMSSCYFTTPTRTFNNIFYYIAQMIGSVTIGYFLDYARITGRHIALISWGIMLVFVNATWGGGEAFVRKTNRGVASPLMDLYGKDYFRYLFLYM</sequence>
<dbReference type="eggNOG" id="KOG3098">
    <property type="taxonomic scope" value="Eukaryota"/>
</dbReference>
<accession>S3CJ14</accession>
<gene>
    <name evidence="2" type="ORF">F503_02536</name>
</gene>
<evidence type="ECO:0000256" key="1">
    <source>
        <dbReference type="SAM" id="Phobius"/>
    </source>
</evidence>
<protein>
    <submittedName>
        <fullName evidence="2">Uncharacterized protein</fullName>
    </submittedName>
</protein>
<evidence type="ECO:0000313" key="2">
    <source>
        <dbReference type="EMBL" id="EPE06408.1"/>
    </source>
</evidence>
<dbReference type="EMBL" id="KE148153">
    <property type="protein sequence ID" value="EPE06408.1"/>
    <property type="molecule type" value="Genomic_DNA"/>
</dbReference>
<proteinExistence type="predicted"/>